<dbReference type="PROSITE" id="PS00061">
    <property type="entry name" value="ADH_SHORT"/>
    <property type="match status" value="1"/>
</dbReference>
<evidence type="ECO:0000256" key="1">
    <source>
        <dbReference type="ARBA" id="ARBA00006484"/>
    </source>
</evidence>
<dbReference type="RefSeq" id="WP_221456923.1">
    <property type="nucleotide sequence ID" value="NZ_JACHJN010000012.1"/>
</dbReference>
<dbReference type="GO" id="GO:0032787">
    <property type="term" value="P:monocarboxylic acid metabolic process"/>
    <property type="evidence" value="ECO:0007669"/>
    <property type="project" value="UniProtKB-ARBA"/>
</dbReference>
<dbReference type="PANTHER" id="PTHR42879:SF2">
    <property type="entry name" value="3-OXOACYL-[ACYL-CARRIER-PROTEIN] REDUCTASE FABG"/>
    <property type="match status" value="1"/>
</dbReference>
<evidence type="ECO:0000256" key="2">
    <source>
        <dbReference type="ARBA" id="ARBA00023002"/>
    </source>
</evidence>
<protein>
    <submittedName>
        <fullName evidence="4">NAD(P)-dependent dehydrogenase (Short-subunit alcohol dehydrogenase family)</fullName>
    </submittedName>
</protein>
<dbReference type="PANTHER" id="PTHR42879">
    <property type="entry name" value="3-OXOACYL-(ACYL-CARRIER-PROTEIN) REDUCTASE"/>
    <property type="match status" value="1"/>
</dbReference>
<comment type="caution">
    <text evidence="4">The sequence shown here is derived from an EMBL/GenBank/DDBJ whole genome shotgun (WGS) entry which is preliminary data.</text>
</comment>
<proteinExistence type="inferred from homology"/>
<accession>A0A841CR69</accession>
<dbReference type="Gene3D" id="3.40.50.720">
    <property type="entry name" value="NAD(P)-binding Rossmann-like Domain"/>
    <property type="match status" value="1"/>
</dbReference>
<dbReference type="Proteomes" id="UP000547510">
    <property type="component" value="Unassembled WGS sequence"/>
</dbReference>
<dbReference type="InterPro" id="IPR050259">
    <property type="entry name" value="SDR"/>
</dbReference>
<dbReference type="PRINTS" id="PR00080">
    <property type="entry name" value="SDRFAMILY"/>
</dbReference>
<dbReference type="InterPro" id="IPR036291">
    <property type="entry name" value="NAD(P)-bd_dom_sf"/>
</dbReference>
<dbReference type="FunFam" id="3.40.50.720:FF:000084">
    <property type="entry name" value="Short-chain dehydrogenase reductase"/>
    <property type="match status" value="1"/>
</dbReference>
<dbReference type="GO" id="GO:0016491">
    <property type="term" value="F:oxidoreductase activity"/>
    <property type="evidence" value="ECO:0007669"/>
    <property type="project" value="UniProtKB-KW"/>
</dbReference>
<dbReference type="SUPFAM" id="SSF51735">
    <property type="entry name" value="NAD(P)-binding Rossmann-fold domains"/>
    <property type="match status" value="1"/>
</dbReference>
<keyword evidence="5" id="KW-1185">Reference proteome</keyword>
<dbReference type="InterPro" id="IPR057326">
    <property type="entry name" value="KR_dom"/>
</dbReference>
<evidence type="ECO:0000313" key="5">
    <source>
        <dbReference type="Proteomes" id="UP000547510"/>
    </source>
</evidence>
<evidence type="ECO:0000259" key="3">
    <source>
        <dbReference type="SMART" id="SM00822"/>
    </source>
</evidence>
<evidence type="ECO:0000313" key="4">
    <source>
        <dbReference type="EMBL" id="MBB5959789.1"/>
    </source>
</evidence>
<organism evidence="4 5">
    <name type="scientific">Saccharothrix tamanrassetensis</name>
    <dbReference type="NCBI Taxonomy" id="1051531"/>
    <lineage>
        <taxon>Bacteria</taxon>
        <taxon>Bacillati</taxon>
        <taxon>Actinomycetota</taxon>
        <taxon>Actinomycetes</taxon>
        <taxon>Pseudonocardiales</taxon>
        <taxon>Pseudonocardiaceae</taxon>
        <taxon>Saccharothrix</taxon>
    </lineage>
</organism>
<feature type="domain" description="Ketoreductase" evidence="3">
    <location>
        <begin position="11"/>
        <end position="190"/>
    </location>
</feature>
<dbReference type="SMART" id="SM00822">
    <property type="entry name" value="PKS_KR"/>
    <property type="match status" value="1"/>
</dbReference>
<gene>
    <name evidence="4" type="ORF">FHS29_006410</name>
</gene>
<dbReference type="PRINTS" id="PR00081">
    <property type="entry name" value="GDHRDH"/>
</dbReference>
<sequence>MRSAVVDLGGKVAVITGGTRGIGRQIAGKFVEHGASVVVTGRGRDAGERAEKELGVHGPALYVEGDVTSRSDAERMVDSAIGAYGRLDVLVNNAGGGAAFAPLAEMTDDAWHDTIALNLHSVFYATRRALSYLVPQGSGRIITISSMEGKHADPGMGPYAAAKHAVIGLMRSLAREVGPSGVTANCVCPGMVFTDLLRSQGGAIAAAMGMTFDQLVTVFTERSAIRRATTADEVAMATVFLASDAAAAVTGSAWSVDGGVTCC</sequence>
<dbReference type="AlphaFoldDB" id="A0A841CR69"/>
<dbReference type="Pfam" id="PF13561">
    <property type="entry name" value="adh_short_C2"/>
    <property type="match status" value="1"/>
</dbReference>
<comment type="similarity">
    <text evidence="1">Belongs to the short-chain dehydrogenases/reductases (SDR) family.</text>
</comment>
<dbReference type="InterPro" id="IPR020904">
    <property type="entry name" value="Sc_DH/Rdtase_CS"/>
</dbReference>
<dbReference type="EMBL" id="JACHJN010000012">
    <property type="protein sequence ID" value="MBB5959789.1"/>
    <property type="molecule type" value="Genomic_DNA"/>
</dbReference>
<name>A0A841CR69_9PSEU</name>
<dbReference type="CDD" id="cd05233">
    <property type="entry name" value="SDR_c"/>
    <property type="match status" value="1"/>
</dbReference>
<dbReference type="NCBIfam" id="NF005559">
    <property type="entry name" value="PRK07231.1"/>
    <property type="match status" value="1"/>
</dbReference>
<dbReference type="InterPro" id="IPR002347">
    <property type="entry name" value="SDR_fam"/>
</dbReference>
<keyword evidence="2" id="KW-0560">Oxidoreductase</keyword>
<reference evidence="4 5" key="1">
    <citation type="submission" date="2020-08" db="EMBL/GenBank/DDBJ databases">
        <title>Genomic Encyclopedia of Type Strains, Phase III (KMG-III): the genomes of soil and plant-associated and newly described type strains.</title>
        <authorList>
            <person name="Whitman W."/>
        </authorList>
    </citation>
    <scope>NUCLEOTIDE SEQUENCE [LARGE SCALE GENOMIC DNA]</scope>
    <source>
        <strain evidence="4 5">CECT 8640</strain>
    </source>
</reference>